<name>A0A6G0LZH7_9STRA</name>
<gene>
    <name evidence="4" type="ORF">PF010_g1611</name>
</gene>
<keyword evidence="1" id="KW-0863">Zinc-finger</keyword>
<evidence type="ECO:0000313" key="4">
    <source>
        <dbReference type="EMBL" id="KAE9136630.1"/>
    </source>
</evidence>
<evidence type="ECO:0000256" key="1">
    <source>
        <dbReference type="PROSITE-ProRule" id="PRU00325"/>
    </source>
</evidence>
<accession>A0A6G0LZH7</accession>
<dbReference type="GO" id="GO:0008270">
    <property type="term" value="F:zinc ion binding"/>
    <property type="evidence" value="ECO:0007669"/>
    <property type="project" value="UniProtKB-KW"/>
</dbReference>
<feature type="compositionally biased region" description="Low complexity" evidence="2">
    <location>
        <begin position="660"/>
        <end position="690"/>
    </location>
</feature>
<protein>
    <recommendedName>
        <fullName evidence="3">SWIM-type domain-containing protein</fullName>
    </recommendedName>
</protein>
<reference evidence="4 5" key="1">
    <citation type="submission" date="2018-09" db="EMBL/GenBank/DDBJ databases">
        <title>Genomic investigation of the strawberry pathogen Phytophthora fragariae indicates pathogenicity is determined by transcriptional variation in three key races.</title>
        <authorList>
            <person name="Adams T.M."/>
            <person name="Armitage A.D."/>
            <person name="Sobczyk M.K."/>
            <person name="Bates H.J."/>
            <person name="Dunwell J.M."/>
            <person name="Nellist C.F."/>
            <person name="Harrison R.J."/>
        </authorList>
    </citation>
    <scope>NUCLEOTIDE SEQUENCE [LARGE SCALE GENOMIC DNA]</scope>
    <source>
        <strain evidence="4 5">ONT-3</strain>
    </source>
</reference>
<dbReference type="Proteomes" id="UP000488956">
    <property type="component" value="Unassembled WGS sequence"/>
</dbReference>
<feature type="region of interest" description="Disordered" evidence="2">
    <location>
        <begin position="636"/>
        <end position="701"/>
    </location>
</feature>
<comment type="caution">
    <text evidence="4">The sequence shown here is derived from an EMBL/GenBank/DDBJ whole genome shotgun (WGS) entry which is preliminary data.</text>
</comment>
<keyword evidence="1" id="KW-0479">Metal-binding</keyword>
<feature type="compositionally biased region" description="Polar residues" evidence="2">
    <location>
        <begin position="267"/>
        <end position="281"/>
    </location>
</feature>
<dbReference type="EMBL" id="QXFX01000041">
    <property type="protein sequence ID" value="KAE9136630.1"/>
    <property type="molecule type" value="Genomic_DNA"/>
</dbReference>
<organism evidence="4 5">
    <name type="scientific">Phytophthora fragariae</name>
    <dbReference type="NCBI Taxonomy" id="53985"/>
    <lineage>
        <taxon>Eukaryota</taxon>
        <taxon>Sar</taxon>
        <taxon>Stramenopiles</taxon>
        <taxon>Oomycota</taxon>
        <taxon>Peronosporomycetes</taxon>
        <taxon>Peronosporales</taxon>
        <taxon>Peronosporaceae</taxon>
        <taxon>Phytophthora</taxon>
    </lineage>
</organism>
<feature type="region of interest" description="Disordered" evidence="2">
    <location>
        <begin position="248"/>
        <end position="324"/>
    </location>
</feature>
<evidence type="ECO:0000259" key="3">
    <source>
        <dbReference type="PROSITE" id="PS50966"/>
    </source>
</evidence>
<dbReference type="InterPro" id="IPR007527">
    <property type="entry name" value="Znf_SWIM"/>
</dbReference>
<evidence type="ECO:0000313" key="5">
    <source>
        <dbReference type="Proteomes" id="UP000488956"/>
    </source>
</evidence>
<dbReference type="AlphaFoldDB" id="A0A6G0LZH7"/>
<evidence type="ECO:0000256" key="2">
    <source>
        <dbReference type="SAM" id="MobiDB-lite"/>
    </source>
</evidence>
<proteinExistence type="predicted"/>
<keyword evidence="1" id="KW-0862">Zinc</keyword>
<dbReference type="PROSITE" id="PS50966">
    <property type="entry name" value="ZF_SWIM"/>
    <property type="match status" value="1"/>
</dbReference>
<feature type="domain" description="SWIM-type" evidence="3">
    <location>
        <begin position="97"/>
        <end position="129"/>
    </location>
</feature>
<sequence>MAVDECIASIMYYQSLQERRSMEDVNKKVNVYHTGYDREMILVANLVSEHACELIHEQYAYALSKSSYECYEGCPEVYFVNSMCKPEYALDELNAEYSVTKRDWKCSCLFMSTRLLPCRHVFYVRKKLAKETGISTQLLNPRWLISTVRSALEFEKKTDSSAPVESFAIGPDLISDNHPWDSNRNYREAMPIASGICDTMAELGMVQYREALAYLHEVARKIKNGEFVRPEFLETSASVKALLVGSESSERAMDMQPNASHFEDPQNEATVQSGESGTQSSELDEQQGETIIDLSEQTETLTPANGQEFHLTSPSRGRGRPKQTTISKKVAQNKIAAMAQVDSDMIASNLRLADVREAVSNHPTYASAAVLLIKFKLFVFSRRPKAPIVRKISSLPPTKLITSVEAISRIFRADLIDRCEAKIIALQRSETNAGRENLGEQKVAVEKLGVGVYASTTLDVMKKWRKAMKTIRLVDKAVTWVEAIGFSMPMPSVYQVEPDPEILQKLKSIPLLSIEAEVRELVGKNALGDVTINTWMLKLFAKRTDTIGVDTSMAGNVMNCYLPVQSMDCRREKREDISSCHLWQEPLVLDYDRSPAEGCVHLRPDDVDLCLFYDNVTPAKRQTLDPQPVMAFEASLGKTPTATPPASLAKSSERAPEVSPTLATAPATPASKDPATPAAKSKSPAKLTATPAAKSTSKSPVNCACKDTQFRAL</sequence>
<feature type="compositionally biased region" description="Polar residues" evidence="2">
    <location>
        <begin position="295"/>
        <end position="315"/>
    </location>
</feature>